<dbReference type="Pfam" id="PF26520">
    <property type="entry name" value="MftB_chaperone"/>
    <property type="match status" value="1"/>
</dbReference>
<accession>A0A8J6T5X2</accession>
<name>A0A8J6T5X2_9DELT</name>
<dbReference type="EMBL" id="JACNJD010000348">
    <property type="protein sequence ID" value="MBC8179122.1"/>
    <property type="molecule type" value="Genomic_DNA"/>
</dbReference>
<evidence type="ECO:0000313" key="1">
    <source>
        <dbReference type="EMBL" id="MBC8179122.1"/>
    </source>
</evidence>
<gene>
    <name evidence="1" type="ORF">H8E19_17095</name>
</gene>
<protein>
    <recommendedName>
        <fullName evidence="3">Mycofactocin biosynthesis chaperone MftB</fullName>
    </recommendedName>
</protein>
<organism evidence="1 2">
    <name type="scientific">Candidatus Desulfacyla euxinica</name>
    <dbReference type="NCBI Taxonomy" id="2841693"/>
    <lineage>
        <taxon>Bacteria</taxon>
        <taxon>Deltaproteobacteria</taxon>
        <taxon>Candidatus Desulfacyla</taxon>
    </lineage>
</organism>
<reference evidence="1 2" key="1">
    <citation type="submission" date="2020-08" db="EMBL/GenBank/DDBJ databases">
        <title>Bridging the membrane lipid divide: bacteria of the FCB group superphylum have the potential to synthesize archaeal ether lipids.</title>
        <authorList>
            <person name="Villanueva L."/>
            <person name="Von Meijenfeldt F.A.B."/>
            <person name="Westbye A.B."/>
            <person name="Yadav S."/>
            <person name="Hopmans E.C."/>
            <person name="Dutilh B.E."/>
            <person name="Sinninghe Damste J.S."/>
        </authorList>
    </citation>
    <scope>NUCLEOTIDE SEQUENCE [LARGE SCALE GENOMIC DNA]</scope>
    <source>
        <strain evidence="1">NIOZ-UU27</strain>
    </source>
</reference>
<dbReference type="Proteomes" id="UP000650524">
    <property type="component" value="Unassembled WGS sequence"/>
</dbReference>
<comment type="caution">
    <text evidence="1">The sequence shown here is derived from an EMBL/GenBank/DDBJ whole genome shotgun (WGS) entry which is preliminary data.</text>
</comment>
<evidence type="ECO:0000313" key="2">
    <source>
        <dbReference type="Proteomes" id="UP000650524"/>
    </source>
</evidence>
<dbReference type="AlphaFoldDB" id="A0A8J6T5X2"/>
<dbReference type="NCBIfam" id="TIGR03967">
    <property type="entry name" value="mycofact_MftB"/>
    <property type="match status" value="1"/>
</dbReference>
<proteinExistence type="predicted"/>
<sequence length="94" mass="11140">MRSESVCLLNEGVQVRSERFGLLFYDYRGPRLYFLPTKDLIKDHFFNGKHTVSNLIEYICAKHREWPCLMVKKWLNHALDMLEGKGLIYEQSVC</sequence>
<evidence type="ECO:0008006" key="3">
    <source>
        <dbReference type="Google" id="ProtNLM"/>
    </source>
</evidence>
<dbReference type="InterPro" id="IPR023850">
    <property type="entry name" value="MftB"/>
</dbReference>